<feature type="transmembrane region" description="Helical" evidence="1">
    <location>
        <begin position="221"/>
        <end position="246"/>
    </location>
</feature>
<feature type="transmembrane region" description="Helical" evidence="1">
    <location>
        <begin position="179"/>
        <end position="201"/>
    </location>
</feature>
<protein>
    <submittedName>
        <fullName evidence="2">Uncharacterized protein</fullName>
    </submittedName>
</protein>
<feature type="transmembrane region" description="Helical" evidence="1">
    <location>
        <begin position="26"/>
        <end position="45"/>
    </location>
</feature>
<evidence type="ECO:0000313" key="2">
    <source>
        <dbReference type="EMBL" id="EMD39212.1"/>
    </source>
</evidence>
<reference evidence="2 3" key="1">
    <citation type="journal article" date="2012" name="Proc. Natl. Acad. Sci. U.S.A.">
        <title>Comparative genomics of Ceriporiopsis subvermispora and Phanerochaete chrysosporium provide insight into selective ligninolysis.</title>
        <authorList>
            <person name="Fernandez-Fueyo E."/>
            <person name="Ruiz-Duenas F.J."/>
            <person name="Ferreira P."/>
            <person name="Floudas D."/>
            <person name="Hibbett D.S."/>
            <person name="Canessa P."/>
            <person name="Larrondo L.F."/>
            <person name="James T.Y."/>
            <person name="Seelenfreund D."/>
            <person name="Lobos S."/>
            <person name="Polanco R."/>
            <person name="Tello M."/>
            <person name="Honda Y."/>
            <person name="Watanabe T."/>
            <person name="Watanabe T."/>
            <person name="Ryu J.S."/>
            <person name="Kubicek C.P."/>
            <person name="Schmoll M."/>
            <person name="Gaskell J."/>
            <person name="Hammel K.E."/>
            <person name="St John F.J."/>
            <person name="Vanden Wymelenberg A."/>
            <person name="Sabat G."/>
            <person name="Splinter BonDurant S."/>
            <person name="Syed K."/>
            <person name="Yadav J.S."/>
            <person name="Doddapaneni H."/>
            <person name="Subramanian V."/>
            <person name="Lavin J.L."/>
            <person name="Oguiza J.A."/>
            <person name="Perez G."/>
            <person name="Pisabarro A.G."/>
            <person name="Ramirez L."/>
            <person name="Santoyo F."/>
            <person name="Master E."/>
            <person name="Coutinho P.M."/>
            <person name="Henrissat B."/>
            <person name="Lombard V."/>
            <person name="Magnuson J.K."/>
            <person name="Kuees U."/>
            <person name="Hori C."/>
            <person name="Igarashi K."/>
            <person name="Samejima M."/>
            <person name="Held B.W."/>
            <person name="Barry K.W."/>
            <person name="LaButti K.M."/>
            <person name="Lapidus A."/>
            <person name="Lindquist E.A."/>
            <person name="Lucas S.M."/>
            <person name="Riley R."/>
            <person name="Salamov A.A."/>
            <person name="Hoffmeister D."/>
            <person name="Schwenk D."/>
            <person name="Hadar Y."/>
            <person name="Yarden O."/>
            <person name="de Vries R.P."/>
            <person name="Wiebenga A."/>
            <person name="Stenlid J."/>
            <person name="Eastwood D."/>
            <person name="Grigoriev I.V."/>
            <person name="Berka R.M."/>
            <person name="Blanchette R.A."/>
            <person name="Kersten P."/>
            <person name="Martinez A.T."/>
            <person name="Vicuna R."/>
            <person name="Cullen D."/>
        </authorList>
    </citation>
    <scope>NUCLEOTIDE SEQUENCE [LARGE SCALE GENOMIC DNA]</scope>
    <source>
        <strain evidence="2 3">B</strain>
    </source>
</reference>
<keyword evidence="1" id="KW-0472">Membrane</keyword>
<keyword evidence="3" id="KW-1185">Reference proteome</keyword>
<sequence length="339" mass="37624">MDNTWATQESPQLLWFEQTSFIGQQLASITYGMHIIVFFTCSYYILQGKQERGLKNLGWLFYISALFAMGTINLATNIRFNQRAWIDERNYPGGPSAFIMQRISSPVDTLGTSAGIVGDFLADSLLVYRVYVVWHKWYMLVLPIIVLTASTVLSCLLTIQTALPGGSLWSTNTINFSVPYWSISMSLNIILTLLLVARLLWMRRRISQVLGPQYSSTYTSVAAMIIESALPYALVSFVFVVLYGLQNTAENLFIPVLTQVECISPMLVIMRVARGRAVSYQTMSQAILSGTQTMDRSAPDITAEINFAPITFQPGSMASSPTHGKKNITLSTVDSVGTA</sequence>
<dbReference type="HOGENOM" id="CLU_044614_0_2_1"/>
<feature type="transmembrane region" description="Helical" evidence="1">
    <location>
        <begin position="137"/>
        <end position="159"/>
    </location>
</feature>
<dbReference type="EMBL" id="KB445794">
    <property type="protein sequence ID" value="EMD39212.1"/>
    <property type="molecule type" value="Genomic_DNA"/>
</dbReference>
<feature type="transmembrane region" description="Helical" evidence="1">
    <location>
        <begin position="252"/>
        <end position="273"/>
    </location>
</feature>
<dbReference type="OrthoDB" id="2796825at2759"/>
<proteinExistence type="predicted"/>
<dbReference type="AlphaFoldDB" id="M2RL59"/>
<evidence type="ECO:0000313" key="3">
    <source>
        <dbReference type="Proteomes" id="UP000016930"/>
    </source>
</evidence>
<keyword evidence="1" id="KW-0812">Transmembrane</keyword>
<feature type="transmembrane region" description="Helical" evidence="1">
    <location>
        <begin position="57"/>
        <end position="76"/>
    </location>
</feature>
<dbReference type="Proteomes" id="UP000016930">
    <property type="component" value="Unassembled WGS sequence"/>
</dbReference>
<accession>M2RL59</accession>
<organism evidence="2 3">
    <name type="scientific">Ceriporiopsis subvermispora (strain B)</name>
    <name type="common">White-rot fungus</name>
    <name type="synonym">Gelatoporia subvermispora</name>
    <dbReference type="NCBI Taxonomy" id="914234"/>
    <lineage>
        <taxon>Eukaryota</taxon>
        <taxon>Fungi</taxon>
        <taxon>Dikarya</taxon>
        <taxon>Basidiomycota</taxon>
        <taxon>Agaricomycotina</taxon>
        <taxon>Agaricomycetes</taxon>
        <taxon>Polyporales</taxon>
        <taxon>Gelatoporiaceae</taxon>
        <taxon>Gelatoporia</taxon>
    </lineage>
</organism>
<gene>
    <name evidence="2" type="ORF">CERSUDRAFT_152269</name>
</gene>
<name>M2RL59_CERS8</name>
<keyword evidence="1" id="KW-1133">Transmembrane helix</keyword>
<evidence type="ECO:0000256" key="1">
    <source>
        <dbReference type="SAM" id="Phobius"/>
    </source>
</evidence>